<dbReference type="EMBL" id="JAWDGP010003877">
    <property type="protein sequence ID" value="KAK3769862.1"/>
    <property type="molecule type" value="Genomic_DNA"/>
</dbReference>
<proteinExistence type="predicted"/>
<reference evidence="1" key="1">
    <citation type="journal article" date="2023" name="G3 (Bethesda)">
        <title>A reference genome for the long-term kleptoplast-retaining sea slug Elysia crispata morphotype clarki.</title>
        <authorList>
            <person name="Eastman K.E."/>
            <person name="Pendleton A.L."/>
            <person name="Shaikh M.A."/>
            <person name="Suttiyut T."/>
            <person name="Ogas R."/>
            <person name="Tomko P."/>
            <person name="Gavelis G."/>
            <person name="Widhalm J.R."/>
            <person name="Wisecaver J.H."/>
        </authorList>
    </citation>
    <scope>NUCLEOTIDE SEQUENCE</scope>
    <source>
        <strain evidence="1">ECLA1</strain>
    </source>
</reference>
<name>A0AAE1DGN4_9GAST</name>
<gene>
    <name evidence="1" type="ORF">RRG08_036911</name>
</gene>
<evidence type="ECO:0000313" key="1">
    <source>
        <dbReference type="EMBL" id="KAK3769862.1"/>
    </source>
</evidence>
<sequence length="207" mass="23796">MKEEEEVKEGGERVWCGPDNFERQGFVSYFRQKKTINLVVNSRREPSGHLADRNGSMWFWLNYRRSKPKAKVILELRGGTAPGPDNMPSAVWVYRFFERRPHLSLRTHLTQPLDQAFFGSIKILWDNAANHLIAETGNPVGLDTFAQVFQPDRAGAATQTNEAQSREFFSQRRWDRQLYSGPNSSCLSQQKLQNSRSLTSLCFPTNL</sequence>
<comment type="caution">
    <text evidence="1">The sequence shown here is derived from an EMBL/GenBank/DDBJ whole genome shotgun (WGS) entry which is preliminary data.</text>
</comment>
<accession>A0AAE1DGN4</accession>
<keyword evidence="2" id="KW-1185">Reference proteome</keyword>
<organism evidence="1 2">
    <name type="scientific">Elysia crispata</name>
    <name type="common">lettuce slug</name>
    <dbReference type="NCBI Taxonomy" id="231223"/>
    <lineage>
        <taxon>Eukaryota</taxon>
        <taxon>Metazoa</taxon>
        <taxon>Spiralia</taxon>
        <taxon>Lophotrochozoa</taxon>
        <taxon>Mollusca</taxon>
        <taxon>Gastropoda</taxon>
        <taxon>Heterobranchia</taxon>
        <taxon>Euthyneura</taxon>
        <taxon>Panpulmonata</taxon>
        <taxon>Sacoglossa</taxon>
        <taxon>Placobranchoidea</taxon>
        <taxon>Plakobranchidae</taxon>
        <taxon>Elysia</taxon>
    </lineage>
</organism>
<protein>
    <submittedName>
        <fullName evidence="1">Uncharacterized protein</fullName>
    </submittedName>
</protein>
<evidence type="ECO:0000313" key="2">
    <source>
        <dbReference type="Proteomes" id="UP001283361"/>
    </source>
</evidence>
<dbReference type="Proteomes" id="UP001283361">
    <property type="component" value="Unassembled WGS sequence"/>
</dbReference>
<dbReference type="AlphaFoldDB" id="A0AAE1DGN4"/>